<reference evidence="1" key="1">
    <citation type="journal article" date="2018" name="Genome Biol.">
        <title>SKESA: strategic k-mer extension for scrupulous assemblies.</title>
        <authorList>
            <person name="Souvorov A."/>
            <person name="Agarwala R."/>
            <person name="Lipman D.J."/>
        </authorList>
    </citation>
    <scope>NUCLEOTIDE SEQUENCE</scope>
    <source>
        <strain evidence="1">HN1000</strain>
    </source>
</reference>
<dbReference type="EMBL" id="DAEPXK010000008">
    <property type="protein sequence ID" value="HBH1541586.1"/>
    <property type="molecule type" value="Genomic_DNA"/>
</dbReference>
<dbReference type="Proteomes" id="UP000878956">
    <property type="component" value="Unassembled WGS sequence"/>
</dbReference>
<dbReference type="RefSeq" id="WP_018112694.1">
    <property type="nucleotide sequence ID" value="NZ_BINM01000001.1"/>
</dbReference>
<name>A0AAN5VJQ6_CLODI</name>
<reference evidence="1" key="2">
    <citation type="submission" date="2021-06" db="EMBL/GenBank/DDBJ databases">
        <authorList>
            <consortium name="NCBI Pathogen Detection Project"/>
        </authorList>
    </citation>
    <scope>NUCLEOTIDE SEQUENCE</scope>
    <source>
        <strain evidence="1">HN1000</strain>
    </source>
</reference>
<evidence type="ECO:0000313" key="1">
    <source>
        <dbReference type="EMBL" id="HBH1541586.1"/>
    </source>
</evidence>
<evidence type="ECO:0000313" key="2">
    <source>
        <dbReference type="Proteomes" id="UP000878956"/>
    </source>
</evidence>
<dbReference type="AlphaFoldDB" id="A0AAN5VJQ6"/>
<accession>A0AAN5VJQ6</accession>
<proteinExistence type="predicted"/>
<organism evidence="1 2">
    <name type="scientific">Clostridioides difficile</name>
    <name type="common">Peptoclostridium difficile</name>
    <dbReference type="NCBI Taxonomy" id="1496"/>
    <lineage>
        <taxon>Bacteria</taxon>
        <taxon>Bacillati</taxon>
        <taxon>Bacillota</taxon>
        <taxon>Clostridia</taxon>
        <taxon>Peptostreptococcales</taxon>
        <taxon>Peptostreptococcaceae</taxon>
        <taxon>Clostridioides</taxon>
    </lineage>
</organism>
<sequence>MEYLVLFLIMIIMITRIINHLTKLIDAILNLKASIRKLKNHQTGGSSDSESNT</sequence>
<gene>
    <name evidence="1" type="ORF">KRM00_001048</name>
</gene>
<protein>
    <submittedName>
        <fullName evidence="1">Uncharacterized protein</fullName>
    </submittedName>
</protein>
<comment type="caution">
    <text evidence="1">The sequence shown here is derived from an EMBL/GenBank/DDBJ whole genome shotgun (WGS) entry which is preliminary data.</text>
</comment>